<accession>A0A6N7IN86</accession>
<feature type="compositionally biased region" description="Polar residues" evidence="1">
    <location>
        <begin position="168"/>
        <end position="180"/>
    </location>
</feature>
<dbReference type="RefSeq" id="WP_152945392.1">
    <property type="nucleotide sequence ID" value="NZ_WHYR01000007.1"/>
</dbReference>
<keyword evidence="3" id="KW-1185">Reference proteome</keyword>
<comment type="caution">
    <text evidence="2">The sequence shown here is derived from an EMBL/GenBank/DDBJ whole genome shotgun (WGS) entry which is preliminary data.</text>
</comment>
<feature type="region of interest" description="Disordered" evidence="1">
    <location>
        <begin position="105"/>
        <end position="200"/>
    </location>
</feature>
<evidence type="ECO:0000313" key="3">
    <source>
        <dbReference type="Proteomes" id="UP000441717"/>
    </source>
</evidence>
<evidence type="ECO:0000256" key="1">
    <source>
        <dbReference type="SAM" id="MobiDB-lite"/>
    </source>
</evidence>
<feature type="compositionally biased region" description="Basic and acidic residues" evidence="1">
    <location>
        <begin position="153"/>
        <end position="165"/>
    </location>
</feature>
<feature type="compositionally biased region" description="Basic and acidic residues" evidence="1">
    <location>
        <begin position="181"/>
        <end position="191"/>
    </location>
</feature>
<dbReference type="AlphaFoldDB" id="A0A6N7IN86"/>
<dbReference type="EMBL" id="WHYR01000007">
    <property type="protein sequence ID" value="MQL51465.1"/>
    <property type="molecule type" value="Genomic_DNA"/>
</dbReference>
<feature type="compositionally biased region" description="Polar residues" evidence="1">
    <location>
        <begin position="123"/>
        <end position="134"/>
    </location>
</feature>
<sequence>MKEHGQLGYPNSAGVIGGGFVMGRNAGEGNHQPERQDLHQPGCFTTDSAADDAGHRPECLALHRSVCCTTEIASGEGGRPVARKLALLREYRAMTERLLAALHTSRGRETGASPTVPAGATMERQNTAAENSPTCIVRETVPGRHNNPAFIRDNPESAGGDKMDHSLTVLTGGSENNPESPETRGEVERRTAASCGDKNPESLEQELLTSVGQLLAARQEIIRQIDELDRQLTASAAPLLGAVETRSALQEIRALEEQSRHLMDCHLQELRNKIVRLQAGRRALEYMKVMAAGAGKLDASR</sequence>
<gene>
    <name evidence="2" type="ORF">GFC01_04140</name>
</gene>
<organism evidence="2 3">
    <name type="scientific">Desulfofundulus thermobenzoicus</name>
    <dbReference type="NCBI Taxonomy" id="29376"/>
    <lineage>
        <taxon>Bacteria</taxon>
        <taxon>Bacillati</taxon>
        <taxon>Bacillota</taxon>
        <taxon>Clostridia</taxon>
        <taxon>Eubacteriales</taxon>
        <taxon>Peptococcaceae</taxon>
        <taxon>Desulfofundulus</taxon>
    </lineage>
</organism>
<dbReference type="Proteomes" id="UP000441717">
    <property type="component" value="Unassembled WGS sequence"/>
</dbReference>
<protein>
    <recommendedName>
        <fullName evidence="4">Flagellar protein FliT</fullName>
    </recommendedName>
</protein>
<evidence type="ECO:0000313" key="2">
    <source>
        <dbReference type="EMBL" id="MQL51465.1"/>
    </source>
</evidence>
<name>A0A6N7IN86_9FIRM</name>
<proteinExistence type="predicted"/>
<reference evidence="2 3" key="1">
    <citation type="submission" date="2019-10" db="EMBL/GenBank/DDBJ databases">
        <title>Comparative genomics of sulfur disproportionating microorganisms.</title>
        <authorList>
            <person name="Ward L.M."/>
            <person name="Bertran E."/>
            <person name="Johnston D."/>
        </authorList>
    </citation>
    <scope>NUCLEOTIDE SEQUENCE [LARGE SCALE GENOMIC DNA]</scope>
    <source>
        <strain evidence="2 3">DSM 14055</strain>
    </source>
</reference>
<evidence type="ECO:0008006" key="4">
    <source>
        <dbReference type="Google" id="ProtNLM"/>
    </source>
</evidence>